<name>A0ABS4VX86_9PSEU</name>
<dbReference type="Gene3D" id="1.10.10.10">
    <property type="entry name" value="Winged helix-like DNA-binding domain superfamily/Winged helix DNA-binding domain"/>
    <property type="match status" value="1"/>
</dbReference>
<sequence length="299" mass="30864">MELRHLRYLVTVVDEGTVTAAAQKLHVAQPGVSAQLRQLERELGETLLERGPRAVVPTEAGRAVLPHARAALAAVDGARDAVAALRGLLRGRVAVGMASSLPDTVLADPVGAFAAEHPGVDVTLREGTADELAAELRAGRLDAAVVGHPGPLPPGLEGRVLVEEPLVAAVAADDELAGRAALDLDDLARRPLICLPRGHGLRTTLDAALAAHGVTARVAFEAGAMSLLLRLAARGAGIAVVPAPAVLAPAVQALERPPVTVALRPEVRTRLYLVWRSGGPGGPAARALLDRLLPGSDVR</sequence>
<dbReference type="InterPro" id="IPR005119">
    <property type="entry name" value="LysR_subst-bd"/>
</dbReference>
<dbReference type="Pfam" id="PF03466">
    <property type="entry name" value="LysR_substrate"/>
    <property type="match status" value="1"/>
</dbReference>
<feature type="domain" description="HTH lysR-type" evidence="5">
    <location>
        <begin position="1"/>
        <end position="58"/>
    </location>
</feature>
<evidence type="ECO:0000256" key="1">
    <source>
        <dbReference type="ARBA" id="ARBA00009437"/>
    </source>
</evidence>
<gene>
    <name evidence="6" type="ORF">JOF36_004107</name>
</gene>
<evidence type="ECO:0000256" key="2">
    <source>
        <dbReference type="ARBA" id="ARBA00023015"/>
    </source>
</evidence>
<evidence type="ECO:0000313" key="6">
    <source>
        <dbReference type="EMBL" id="MBP2368411.1"/>
    </source>
</evidence>
<dbReference type="EMBL" id="JAGINU010000001">
    <property type="protein sequence ID" value="MBP2368411.1"/>
    <property type="molecule type" value="Genomic_DNA"/>
</dbReference>
<dbReference type="InterPro" id="IPR000847">
    <property type="entry name" value="LysR_HTH_N"/>
</dbReference>
<dbReference type="SUPFAM" id="SSF53850">
    <property type="entry name" value="Periplasmic binding protein-like II"/>
    <property type="match status" value="1"/>
</dbReference>
<proteinExistence type="inferred from homology"/>
<keyword evidence="3 6" id="KW-0238">DNA-binding</keyword>
<dbReference type="InterPro" id="IPR036388">
    <property type="entry name" value="WH-like_DNA-bd_sf"/>
</dbReference>
<reference evidence="6 7" key="1">
    <citation type="submission" date="2021-03" db="EMBL/GenBank/DDBJ databases">
        <title>Sequencing the genomes of 1000 actinobacteria strains.</title>
        <authorList>
            <person name="Klenk H.-P."/>
        </authorList>
    </citation>
    <scope>NUCLEOTIDE SEQUENCE [LARGE SCALE GENOMIC DNA]</scope>
    <source>
        <strain evidence="6 7">DSM 45256</strain>
    </source>
</reference>
<dbReference type="Gene3D" id="3.40.190.290">
    <property type="match status" value="1"/>
</dbReference>
<dbReference type="InterPro" id="IPR050950">
    <property type="entry name" value="HTH-type_LysR_regulators"/>
</dbReference>
<dbReference type="InterPro" id="IPR036390">
    <property type="entry name" value="WH_DNA-bd_sf"/>
</dbReference>
<evidence type="ECO:0000256" key="4">
    <source>
        <dbReference type="ARBA" id="ARBA00023163"/>
    </source>
</evidence>
<dbReference type="PANTHER" id="PTHR30419">
    <property type="entry name" value="HTH-TYPE TRANSCRIPTIONAL REGULATOR YBHD"/>
    <property type="match status" value="1"/>
</dbReference>
<dbReference type="Proteomes" id="UP001519295">
    <property type="component" value="Unassembled WGS sequence"/>
</dbReference>
<dbReference type="PRINTS" id="PR00039">
    <property type="entry name" value="HTHLYSR"/>
</dbReference>
<comment type="similarity">
    <text evidence="1">Belongs to the LysR transcriptional regulatory family.</text>
</comment>
<keyword evidence="7" id="KW-1185">Reference proteome</keyword>
<evidence type="ECO:0000259" key="5">
    <source>
        <dbReference type="PROSITE" id="PS50931"/>
    </source>
</evidence>
<dbReference type="RefSeq" id="WP_210029496.1">
    <property type="nucleotide sequence ID" value="NZ_JAGINU010000001.1"/>
</dbReference>
<keyword evidence="2" id="KW-0805">Transcription regulation</keyword>
<accession>A0ABS4VX86</accession>
<comment type="caution">
    <text evidence="6">The sequence shown here is derived from an EMBL/GenBank/DDBJ whole genome shotgun (WGS) entry which is preliminary data.</text>
</comment>
<dbReference type="GO" id="GO:0003677">
    <property type="term" value="F:DNA binding"/>
    <property type="evidence" value="ECO:0007669"/>
    <property type="project" value="UniProtKB-KW"/>
</dbReference>
<dbReference type="SUPFAM" id="SSF46785">
    <property type="entry name" value="Winged helix' DNA-binding domain"/>
    <property type="match status" value="1"/>
</dbReference>
<protein>
    <submittedName>
        <fullName evidence="6">DNA-binding transcriptional LysR family regulator</fullName>
    </submittedName>
</protein>
<keyword evidence="4" id="KW-0804">Transcription</keyword>
<evidence type="ECO:0000256" key="3">
    <source>
        <dbReference type="ARBA" id="ARBA00023125"/>
    </source>
</evidence>
<evidence type="ECO:0000313" key="7">
    <source>
        <dbReference type="Proteomes" id="UP001519295"/>
    </source>
</evidence>
<dbReference type="Pfam" id="PF00126">
    <property type="entry name" value="HTH_1"/>
    <property type="match status" value="1"/>
</dbReference>
<dbReference type="PROSITE" id="PS50931">
    <property type="entry name" value="HTH_LYSR"/>
    <property type="match status" value="1"/>
</dbReference>
<organism evidence="6 7">
    <name type="scientific">Pseudonocardia parietis</name>
    <dbReference type="NCBI Taxonomy" id="570936"/>
    <lineage>
        <taxon>Bacteria</taxon>
        <taxon>Bacillati</taxon>
        <taxon>Actinomycetota</taxon>
        <taxon>Actinomycetes</taxon>
        <taxon>Pseudonocardiales</taxon>
        <taxon>Pseudonocardiaceae</taxon>
        <taxon>Pseudonocardia</taxon>
    </lineage>
</organism>